<dbReference type="GO" id="GO:0071897">
    <property type="term" value="P:DNA biosynthetic process"/>
    <property type="evidence" value="ECO:0007669"/>
    <property type="project" value="UniProtKB-ARBA"/>
</dbReference>
<dbReference type="AlphaFoldDB" id="A0A7R8CLE1"/>
<evidence type="ECO:0000313" key="2">
    <source>
        <dbReference type="Proteomes" id="UP000675881"/>
    </source>
</evidence>
<organism evidence="1 2">
    <name type="scientific">Lepeophtheirus salmonis</name>
    <name type="common">Salmon louse</name>
    <name type="synonym">Caligus salmonis</name>
    <dbReference type="NCBI Taxonomy" id="72036"/>
    <lineage>
        <taxon>Eukaryota</taxon>
        <taxon>Metazoa</taxon>
        <taxon>Ecdysozoa</taxon>
        <taxon>Arthropoda</taxon>
        <taxon>Crustacea</taxon>
        <taxon>Multicrustacea</taxon>
        <taxon>Hexanauplia</taxon>
        <taxon>Copepoda</taxon>
        <taxon>Siphonostomatoida</taxon>
        <taxon>Caligidae</taxon>
        <taxon>Lepeophtheirus</taxon>
    </lineage>
</organism>
<proteinExistence type="predicted"/>
<keyword evidence="2" id="KW-1185">Reference proteome</keyword>
<dbReference type="Gene3D" id="3.10.10.10">
    <property type="entry name" value="HIV Type 1 Reverse Transcriptase, subunit A, domain 1"/>
    <property type="match status" value="1"/>
</dbReference>
<dbReference type="InterPro" id="IPR043502">
    <property type="entry name" value="DNA/RNA_pol_sf"/>
</dbReference>
<name>A0A7R8CLE1_LEPSM</name>
<reference evidence="1" key="1">
    <citation type="submission" date="2021-02" db="EMBL/GenBank/DDBJ databases">
        <authorList>
            <person name="Bekaert M."/>
        </authorList>
    </citation>
    <scope>NUCLEOTIDE SEQUENCE</scope>
    <source>
        <strain evidence="1">IoA-00</strain>
    </source>
</reference>
<evidence type="ECO:0000313" key="1">
    <source>
        <dbReference type="EMBL" id="CAF2857869.1"/>
    </source>
</evidence>
<gene>
    <name evidence="1" type="ORF">LSAA_5938</name>
</gene>
<dbReference type="SUPFAM" id="SSF56672">
    <property type="entry name" value="DNA/RNA polymerases"/>
    <property type="match status" value="1"/>
</dbReference>
<sequence length="145" mass="16533">MIPSKRLLALKRVKSQTGEVTAKDIMSRKTELLEGAKPFPLHVSRRIPFIYSDQPKRVLDDTVKEDVIEKIEDEVTEWCDPIVIVPKPNGKIRLAINLTKLDSQKQIGTLWTQRRGRGEETIREDDDVEEEGRGPMCAYSCKTAV</sequence>
<dbReference type="EMBL" id="HG994594">
    <property type="protein sequence ID" value="CAF2857869.1"/>
    <property type="molecule type" value="Genomic_DNA"/>
</dbReference>
<dbReference type="Proteomes" id="UP000675881">
    <property type="component" value="Chromosome 15"/>
</dbReference>
<accession>A0A7R8CLE1</accession>
<protein>
    <submittedName>
        <fullName evidence="1">(salmon louse) hypothetical protein</fullName>
    </submittedName>
</protein>